<comment type="subcellular location">
    <subcellularLocation>
        <location evidence="1">Nucleus</location>
    </subcellularLocation>
</comment>
<dbReference type="PANTHER" id="PTHR31845">
    <property type="entry name" value="FINGER DOMAIN PROTEIN, PUTATIVE-RELATED"/>
    <property type="match status" value="1"/>
</dbReference>
<dbReference type="OrthoDB" id="5424793at2759"/>
<keyword evidence="2" id="KW-0805">Transcription regulation</keyword>
<dbReference type="EMBL" id="CAJPDR010000559">
    <property type="protein sequence ID" value="CAF9939662.1"/>
    <property type="molecule type" value="Genomic_DNA"/>
</dbReference>
<protein>
    <submittedName>
        <fullName evidence="7">Uncharacterized protein</fullName>
    </submittedName>
</protein>
<reference evidence="7" key="1">
    <citation type="submission" date="2021-03" db="EMBL/GenBank/DDBJ databases">
        <authorList>
            <person name="Tagirdzhanova G."/>
        </authorList>
    </citation>
    <scope>NUCLEOTIDE SEQUENCE</scope>
</reference>
<keyword evidence="5" id="KW-0539">Nucleus</keyword>
<proteinExistence type="predicted"/>
<feature type="compositionally biased region" description="Polar residues" evidence="6">
    <location>
        <begin position="46"/>
        <end position="55"/>
    </location>
</feature>
<dbReference type="InterPro" id="IPR051089">
    <property type="entry name" value="prtT"/>
</dbReference>
<evidence type="ECO:0000313" key="8">
    <source>
        <dbReference type="Proteomes" id="UP000664203"/>
    </source>
</evidence>
<comment type="caution">
    <text evidence="7">The sequence shown here is derived from an EMBL/GenBank/DDBJ whole genome shotgun (WGS) entry which is preliminary data.</text>
</comment>
<dbReference type="GO" id="GO:0005634">
    <property type="term" value="C:nucleus"/>
    <property type="evidence" value="ECO:0007669"/>
    <property type="project" value="UniProtKB-SubCell"/>
</dbReference>
<keyword evidence="8" id="KW-1185">Reference proteome</keyword>
<feature type="region of interest" description="Disordered" evidence="6">
    <location>
        <begin position="36"/>
        <end position="81"/>
    </location>
</feature>
<accession>A0A8H3PFE8</accession>
<dbReference type="Proteomes" id="UP000664203">
    <property type="component" value="Unassembled WGS sequence"/>
</dbReference>
<evidence type="ECO:0000256" key="5">
    <source>
        <dbReference type="ARBA" id="ARBA00023242"/>
    </source>
</evidence>
<gene>
    <name evidence="7" type="ORF">ALECFALPRED_008210</name>
</gene>
<keyword evidence="4" id="KW-0804">Transcription</keyword>
<name>A0A8H3PFE8_9LECA</name>
<evidence type="ECO:0000256" key="3">
    <source>
        <dbReference type="ARBA" id="ARBA00023125"/>
    </source>
</evidence>
<sequence length="556" mass="61933">MANLIVNILEISRIIEVEKKIDSIYSLLQTGPIPHSGSVSHAPETLTPQSLTPGESVSRESERPSGQDASLDASYANGPPECCEETSGIADVIQMGIITAQEAELLLNASLSEYGDFPWVVIPFQLPLNLFRRERPSLLLSLLALASRKQVKLHESLEREFRKVVSAKVIMDDGPDLDLLQGLLLYLAWYHLHPKVPPKKMHTLAQIAVAISTDLSIPKLILAEDNSLLKAELERTYVGVYYISSWYDTRVATPRGESSLTTFSVSMVFRKSISFKYDDYVGDCCRSLAQVNSTPTDGDLIHLIGLQRLAEEIATTFGYDSITNEGRYLRIDNVELSVKAFKSRLHDLRLSLPSNSRCLASITLAYESTNVYLHEVSLHMEHSFATSPVPLDREAEQSSQRRISLLLSCLEATKSFLDCLLRIPSHVVVKLSVLERGQLMRAVTVLIKLSFCKNLGVDSFPLREACNVSYYLDALSGHLGRMSAGKPDEDSVSTFKTMTERVKSWYESTEFFEQAGAPSDLKDMSPLQFIEIAKEEQSMNFDLGNLDFSFLGAGNF</sequence>
<evidence type="ECO:0000256" key="6">
    <source>
        <dbReference type="SAM" id="MobiDB-lite"/>
    </source>
</evidence>
<evidence type="ECO:0000256" key="4">
    <source>
        <dbReference type="ARBA" id="ARBA00023163"/>
    </source>
</evidence>
<evidence type="ECO:0000313" key="7">
    <source>
        <dbReference type="EMBL" id="CAF9939662.1"/>
    </source>
</evidence>
<evidence type="ECO:0000256" key="1">
    <source>
        <dbReference type="ARBA" id="ARBA00004123"/>
    </source>
</evidence>
<dbReference type="AlphaFoldDB" id="A0A8H3PFE8"/>
<evidence type="ECO:0000256" key="2">
    <source>
        <dbReference type="ARBA" id="ARBA00023015"/>
    </source>
</evidence>
<dbReference type="PANTHER" id="PTHR31845:SF10">
    <property type="entry name" value="ZN(II)2CYS6 TRANSCRIPTION FACTOR (EUROFUNG)"/>
    <property type="match status" value="1"/>
</dbReference>
<dbReference type="GO" id="GO:0000976">
    <property type="term" value="F:transcription cis-regulatory region binding"/>
    <property type="evidence" value="ECO:0007669"/>
    <property type="project" value="TreeGrafter"/>
</dbReference>
<dbReference type="GO" id="GO:0000981">
    <property type="term" value="F:DNA-binding transcription factor activity, RNA polymerase II-specific"/>
    <property type="evidence" value="ECO:0007669"/>
    <property type="project" value="TreeGrafter"/>
</dbReference>
<keyword evidence="3" id="KW-0238">DNA-binding</keyword>
<organism evidence="7 8">
    <name type="scientific">Alectoria fallacina</name>
    <dbReference type="NCBI Taxonomy" id="1903189"/>
    <lineage>
        <taxon>Eukaryota</taxon>
        <taxon>Fungi</taxon>
        <taxon>Dikarya</taxon>
        <taxon>Ascomycota</taxon>
        <taxon>Pezizomycotina</taxon>
        <taxon>Lecanoromycetes</taxon>
        <taxon>OSLEUM clade</taxon>
        <taxon>Lecanoromycetidae</taxon>
        <taxon>Lecanorales</taxon>
        <taxon>Lecanorineae</taxon>
        <taxon>Parmeliaceae</taxon>
        <taxon>Alectoria</taxon>
    </lineage>
</organism>